<organism evidence="2 3">
    <name type="scientific">Marasmiellus scandens</name>
    <dbReference type="NCBI Taxonomy" id="2682957"/>
    <lineage>
        <taxon>Eukaryota</taxon>
        <taxon>Fungi</taxon>
        <taxon>Dikarya</taxon>
        <taxon>Basidiomycota</taxon>
        <taxon>Agaricomycotina</taxon>
        <taxon>Agaricomycetes</taxon>
        <taxon>Agaricomycetidae</taxon>
        <taxon>Agaricales</taxon>
        <taxon>Marasmiineae</taxon>
        <taxon>Omphalotaceae</taxon>
        <taxon>Marasmiellus</taxon>
    </lineage>
</organism>
<protein>
    <submittedName>
        <fullName evidence="2">Uncharacterized protein</fullName>
    </submittedName>
</protein>
<feature type="compositionally biased region" description="Polar residues" evidence="1">
    <location>
        <begin position="1"/>
        <end position="38"/>
    </location>
</feature>
<keyword evidence="3" id="KW-1185">Reference proteome</keyword>
<dbReference type="Proteomes" id="UP001498398">
    <property type="component" value="Unassembled WGS sequence"/>
</dbReference>
<sequence length="203" mass="22625">MTEQCTSESLNAAISSSPMSDPSQTYLSHGSSLPQSPLQCPLEHRTSLPTLQISENLKFVGDLTSRHAHTQLGTAGTPIAAQTVEERIMPVPIVLHLPNRQSPLKEYSQSCLSRRPRYTRDFLWSSNGTDERVCLGDATLYLEPPPPVPENEILNSIALQTIRYGYEDMMDEYDGRLKSTVCPHQQGTQRRRREQLGLAPAPP</sequence>
<accession>A0ABR1J0H9</accession>
<name>A0ABR1J0H9_9AGAR</name>
<proteinExistence type="predicted"/>
<comment type="caution">
    <text evidence="2">The sequence shown here is derived from an EMBL/GenBank/DDBJ whole genome shotgun (WGS) entry which is preliminary data.</text>
</comment>
<feature type="region of interest" description="Disordered" evidence="1">
    <location>
        <begin position="181"/>
        <end position="203"/>
    </location>
</feature>
<feature type="region of interest" description="Disordered" evidence="1">
    <location>
        <begin position="1"/>
        <end position="39"/>
    </location>
</feature>
<evidence type="ECO:0000313" key="3">
    <source>
        <dbReference type="Proteomes" id="UP001498398"/>
    </source>
</evidence>
<reference evidence="2 3" key="1">
    <citation type="submission" date="2024-01" db="EMBL/GenBank/DDBJ databases">
        <title>A draft genome for the cacao thread blight pathogen Marasmiellus scandens.</title>
        <authorList>
            <person name="Baruah I.K."/>
            <person name="Leung J."/>
            <person name="Bukari Y."/>
            <person name="Amoako-Attah I."/>
            <person name="Meinhardt L.W."/>
            <person name="Bailey B.A."/>
            <person name="Cohen S.P."/>
        </authorList>
    </citation>
    <scope>NUCLEOTIDE SEQUENCE [LARGE SCALE GENOMIC DNA]</scope>
    <source>
        <strain evidence="2 3">GH-19</strain>
    </source>
</reference>
<evidence type="ECO:0000256" key="1">
    <source>
        <dbReference type="SAM" id="MobiDB-lite"/>
    </source>
</evidence>
<evidence type="ECO:0000313" key="2">
    <source>
        <dbReference type="EMBL" id="KAK7446706.1"/>
    </source>
</evidence>
<dbReference type="EMBL" id="JBANRG010000043">
    <property type="protein sequence ID" value="KAK7446706.1"/>
    <property type="molecule type" value="Genomic_DNA"/>
</dbReference>
<gene>
    <name evidence="2" type="ORF">VKT23_014401</name>
</gene>